<dbReference type="PANTHER" id="PTHR37313">
    <property type="entry name" value="UPF0749 PROTEIN RV1825"/>
    <property type="match status" value="1"/>
</dbReference>
<keyword evidence="2" id="KW-0812">Transmembrane</keyword>
<protein>
    <submittedName>
        <fullName evidence="3">DUF881 domain-containing protein</fullName>
    </submittedName>
</protein>
<feature type="transmembrane region" description="Helical" evidence="2">
    <location>
        <begin position="48"/>
        <end position="72"/>
    </location>
</feature>
<reference evidence="3" key="1">
    <citation type="submission" date="2022-10" db="EMBL/GenBank/DDBJ databases">
        <title>Rhodococcus sp.75.</title>
        <authorList>
            <person name="Sun M."/>
        </authorList>
    </citation>
    <scope>NUCLEOTIDE SEQUENCE</scope>
    <source>
        <strain evidence="3">75</strain>
    </source>
</reference>
<keyword evidence="4" id="KW-1185">Reference proteome</keyword>
<evidence type="ECO:0000256" key="2">
    <source>
        <dbReference type="SAM" id="Phobius"/>
    </source>
</evidence>
<dbReference type="Gene3D" id="3.30.70.1880">
    <property type="entry name" value="Protein of unknown function DUF881"/>
    <property type="match status" value="1"/>
</dbReference>
<keyword evidence="2" id="KW-0472">Membrane</keyword>
<dbReference type="Proteomes" id="UP001164965">
    <property type="component" value="Chromosome"/>
</dbReference>
<dbReference type="PANTHER" id="PTHR37313:SF1">
    <property type="entry name" value="UPF0749 PROTEIN RV1823"/>
    <property type="match status" value="1"/>
</dbReference>
<evidence type="ECO:0000313" key="4">
    <source>
        <dbReference type="Proteomes" id="UP001164965"/>
    </source>
</evidence>
<name>A0ABY6P4E8_9NOCA</name>
<dbReference type="EMBL" id="CP110615">
    <property type="protein sequence ID" value="UZJ26403.1"/>
    <property type="molecule type" value="Genomic_DNA"/>
</dbReference>
<dbReference type="RefSeq" id="WP_265384507.1">
    <property type="nucleotide sequence ID" value="NZ_CP110615.1"/>
</dbReference>
<sequence length="282" mass="28663">MSAPADPATAPVRRDPAPSLLTSLLSDQLDPGYAAAARLPGRRPHERAWTVFGALAVGLLLGVAAVLASAAAPDAEQVRSGLLTDVQDAQRTAEDLVSQRGALTDQADAVRSQALAGDAQGRSALQRLRTLQAAAGATAVTGPGLVVTVTDTSTNSSPSGTPGVQRGTVLDRDLQLVVNDLWASGAEAVAVGGVRLEPTSTIRQAGGAMLVDDQPVPSPFVVQAVGPAGRMQTSFVVSDAYLRLSAVAQVYGIGFTVEAADTLDLPAAVTPVVRLAVPEGPP</sequence>
<gene>
    <name evidence="3" type="ORF">RHODO2019_08405</name>
</gene>
<organism evidence="3 4">
    <name type="scientific">Rhodococcus antarcticus</name>
    <dbReference type="NCBI Taxonomy" id="2987751"/>
    <lineage>
        <taxon>Bacteria</taxon>
        <taxon>Bacillati</taxon>
        <taxon>Actinomycetota</taxon>
        <taxon>Actinomycetes</taxon>
        <taxon>Mycobacteriales</taxon>
        <taxon>Nocardiaceae</taxon>
        <taxon>Rhodococcus</taxon>
    </lineage>
</organism>
<evidence type="ECO:0000313" key="3">
    <source>
        <dbReference type="EMBL" id="UZJ26403.1"/>
    </source>
</evidence>
<evidence type="ECO:0000256" key="1">
    <source>
        <dbReference type="ARBA" id="ARBA00009108"/>
    </source>
</evidence>
<accession>A0ABY6P4E8</accession>
<comment type="similarity">
    <text evidence="1">Belongs to the UPF0749 family.</text>
</comment>
<dbReference type="InterPro" id="IPR010273">
    <property type="entry name" value="DUF881"/>
</dbReference>
<dbReference type="Pfam" id="PF05949">
    <property type="entry name" value="DUF881"/>
    <property type="match status" value="1"/>
</dbReference>
<proteinExistence type="inferred from homology"/>
<keyword evidence="2" id="KW-1133">Transmembrane helix</keyword>